<dbReference type="InterPro" id="IPR036388">
    <property type="entry name" value="WH-like_DNA-bd_sf"/>
</dbReference>
<sequence length="615" mass="66253">MSSQELVDRLVAMVTRAHSGVVNVSGGSAADRAALVTESLAQLPQPRPEASFIDLDHLDANQGLARLLTAMRRLPARRTLATDRHSTWEPEVLVVDHAEVLSGREAHVTAAAEREAVMVIALSPHRLAGALIASLSLGPTDHRPGSTSLDGAPLGPEEYAAIARRAALHRAAGDDRSAIALLATTYDAARRAIYELERVNAPMAARLAIDLLPEADRRGDEDVIGDVIERMLARSDTPLEVKRDGFTWLALIESFAPDAVQRVPRIQKNLDTGVAIAEALGREDELLLPRLAEVLTLGVLRDYDRAGRSADDGLAIARALGLEGWEARFEFGVATIRHVLGDNRDATDMAMSAWQRAQRAGDQKATIYSALLLGRLPSTRPDSPGGLAALRDALDLSRELSDRRLESFTLVLLALQALQSEHPLGAAQWLMERYRLVARNRNGNALVPHVLLTLGLSARMGHPAVTARLHGSLLQWTELILAALPAVLQARYYEAVAVARAALGDADFDRCAEDGAHLSLESAAVEAMDYALRLANPGQAGALAAPPAAEELTARERDVLRLLVSGHRNKEIAERLVLSPKTVMHHTSAIYRKLGVRGRAEAAVAAMRVGIIPPA</sequence>
<dbReference type="Pfam" id="PF00196">
    <property type="entry name" value="GerE"/>
    <property type="match status" value="1"/>
</dbReference>
<evidence type="ECO:0000313" key="5">
    <source>
        <dbReference type="EMBL" id="GAA4891006.1"/>
    </source>
</evidence>
<dbReference type="PROSITE" id="PS50043">
    <property type="entry name" value="HTH_LUXR_2"/>
    <property type="match status" value="1"/>
</dbReference>
<dbReference type="CDD" id="cd06170">
    <property type="entry name" value="LuxR_C_like"/>
    <property type="match status" value="1"/>
</dbReference>
<organism evidence="5 6">
    <name type="scientific">Tessaracoccus lubricantis</name>
    <dbReference type="NCBI Taxonomy" id="545543"/>
    <lineage>
        <taxon>Bacteria</taxon>
        <taxon>Bacillati</taxon>
        <taxon>Actinomycetota</taxon>
        <taxon>Actinomycetes</taxon>
        <taxon>Propionibacteriales</taxon>
        <taxon>Propionibacteriaceae</taxon>
        <taxon>Tessaracoccus</taxon>
    </lineage>
</organism>
<evidence type="ECO:0000256" key="3">
    <source>
        <dbReference type="ARBA" id="ARBA00023163"/>
    </source>
</evidence>
<dbReference type="InterPro" id="IPR011990">
    <property type="entry name" value="TPR-like_helical_dom_sf"/>
</dbReference>
<keyword evidence="2" id="KW-0238">DNA-binding</keyword>
<name>A0ABP9F165_9ACTN</name>
<dbReference type="PANTHER" id="PTHR44688:SF16">
    <property type="entry name" value="DNA-BINDING TRANSCRIPTIONAL ACTIVATOR DEVR_DOSR"/>
    <property type="match status" value="1"/>
</dbReference>
<keyword evidence="6" id="KW-1185">Reference proteome</keyword>
<protein>
    <recommendedName>
        <fullName evidence="4">HTH luxR-type domain-containing protein</fullName>
    </recommendedName>
</protein>
<dbReference type="InterPro" id="IPR000792">
    <property type="entry name" value="Tscrpt_reg_LuxR_C"/>
</dbReference>
<gene>
    <name evidence="5" type="ORF">GCM10025789_04600</name>
</gene>
<reference evidence="6" key="1">
    <citation type="journal article" date="2019" name="Int. J. Syst. Evol. Microbiol.">
        <title>The Global Catalogue of Microorganisms (GCM) 10K type strain sequencing project: providing services to taxonomists for standard genome sequencing and annotation.</title>
        <authorList>
            <consortium name="The Broad Institute Genomics Platform"/>
            <consortium name="The Broad Institute Genome Sequencing Center for Infectious Disease"/>
            <person name="Wu L."/>
            <person name="Ma J."/>
        </authorList>
    </citation>
    <scope>NUCLEOTIDE SEQUENCE [LARGE SCALE GENOMIC DNA]</scope>
    <source>
        <strain evidence="6">JCM 19125</strain>
    </source>
</reference>
<dbReference type="InterPro" id="IPR016032">
    <property type="entry name" value="Sig_transdc_resp-reg_C-effctor"/>
</dbReference>
<dbReference type="Proteomes" id="UP001501521">
    <property type="component" value="Unassembled WGS sequence"/>
</dbReference>
<evidence type="ECO:0000313" key="6">
    <source>
        <dbReference type="Proteomes" id="UP001501521"/>
    </source>
</evidence>
<evidence type="ECO:0000256" key="1">
    <source>
        <dbReference type="ARBA" id="ARBA00023015"/>
    </source>
</evidence>
<dbReference type="EMBL" id="BAABLV010000008">
    <property type="protein sequence ID" value="GAA4891006.1"/>
    <property type="molecule type" value="Genomic_DNA"/>
</dbReference>
<keyword evidence="3" id="KW-0804">Transcription</keyword>
<dbReference type="PRINTS" id="PR00038">
    <property type="entry name" value="HTHLUXR"/>
</dbReference>
<dbReference type="PANTHER" id="PTHR44688">
    <property type="entry name" value="DNA-BINDING TRANSCRIPTIONAL ACTIVATOR DEVR_DOSR"/>
    <property type="match status" value="1"/>
</dbReference>
<dbReference type="PROSITE" id="PS00622">
    <property type="entry name" value="HTH_LUXR_1"/>
    <property type="match status" value="1"/>
</dbReference>
<dbReference type="Gene3D" id="1.25.40.10">
    <property type="entry name" value="Tetratricopeptide repeat domain"/>
    <property type="match status" value="1"/>
</dbReference>
<evidence type="ECO:0000259" key="4">
    <source>
        <dbReference type="PROSITE" id="PS50043"/>
    </source>
</evidence>
<evidence type="ECO:0000256" key="2">
    <source>
        <dbReference type="ARBA" id="ARBA00023125"/>
    </source>
</evidence>
<accession>A0ABP9F165</accession>
<comment type="caution">
    <text evidence="5">The sequence shown here is derived from an EMBL/GenBank/DDBJ whole genome shotgun (WGS) entry which is preliminary data.</text>
</comment>
<dbReference type="Gene3D" id="1.10.10.10">
    <property type="entry name" value="Winged helix-like DNA-binding domain superfamily/Winged helix DNA-binding domain"/>
    <property type="match status" value="1"/>
</dbReference>
<dbReference type="SMART" id="SM00421">
    <property type="entry name" value="HTH_LUXR"/>
    <property type="match status" value="1"/>
</dbReference>
<dbReference type="RefSeq" id="WP_345578370.1">
    <property type="nucleotide sequence ID" value="NZ_BAABLV010000008.1"/>
</dbReference>
<dbReference type="SUPFAM" id="SSF46894">
    <property type="entry name" value="C-terminal effector domain of the bipartite response regulators"/>
    <property type="match status" value="1"/>
</dbReference>
<proteinExistence type="predicted"/>
<keyword evidence="1" id="KW-0805">Transcription regulation</keyword>
<feature type="domain" description="HTH luxR-type" evidence="4">
    <location>
        <begin position="545"/>
        <end position="610"/>
    </location>
</feature>